<dbReference type="CDD" id="cd00520">
    <property type="entry name" value="RRF"/>
    <property type="match status" value="1"/>
</dbReference>
<accession>A0ABP9D0Y0</accession>
<comment type="subcellular location">
    <subcellularLocation>
        <location evidence="3">Cytoplasm</location>
    </subcellularLocation>
</comment>
<evidence type="ECO:0000256" key="1">
    <source>
        <dbReference type="ARBA" id="ARBA00005912"/>
    </source>
</evidence>
<dbReference type="Pfam" id="PF01765">
    <property type="entry name" value="RRF"/>
    <property type="match status" value="1"/>
</dbReference>
<reference evidence="6" key="1">
    <citation type="journal article" date="2019" name="Int. J. Syst. Evol. Microbiol.">
        <title>The Global Catalogue of Microorganisms (GCM) 10K type strain sequencing project: providing services to taxonomists for standard genome sequencing and annotation.</title>
        <authorList>
            <consortium name="The Broad Institute Genomics Platform"/>
            <consortium name="The Broad Institute Genome Sequencing Center for Infectious Disease"/>
            <person name="Wu L."/>
            <person name="Ma J."/>
        </authorList>
    </citation>
    <scope>NUCLEOTIDE SEQUENCE [LARGE SCALE GENOMIC DNA]</scope>
    <source>
        <strain evidence="6">JCM 18326</strain>
    </source>
</reference>
<evidence type="ECO:0000256" key="2">
    <source>
        <dbReference type="ARBA" id="ARBA00022917"/>
    </source>
</evidence>
<dbReference type="InterPro" id="IPR023584">
    <property type="entry name" value="Ribosome_recyc_fac_dom"/>
</dbReference>
<evidence type="ECO:0000259" key="4">
    <source>
        <dbReference type="Pfam" id="PF01765"/>
    </source>
</evidence>
<dbReference type="NCBIfam" id="TIGR00496">
    <property type="entry name" value="frr"/>
    <property type="match status" value="1"/>
</dbReference>
<dbReference type="InterPro" id="IPR036191">
    <property type="entry name" value="RRF_sf"/>
</dbReference>
<dbReference type="RefSeq" id="WP_345368647.1">
    <property type="nucleotide sequence ID" value="NZ_BAABJX010000005.1"/>
</dbReference>
<feature type="domain" description="Ribosome recycling factor" evidence="4">
    <location>
        <begin position="24"/>
        <end position="185"/>
    </location>
</feature>
<keyword evidence="2 3" id="KW-0648">Protein biosynthesis</keyword>
<evidence type="ECO:0000313" key="6">
    <source>
        <dbReference type="Proteomes" id="UP001500298"/>
    </source>
</evidence>
<gene>
    <name evidence="3 5" type="primary">frr</name>
    <name evidence="5" type="ORF">GCM10023331_02980</name>
</gene>
<dbReference type="InterPro" id="IPR002661">
    <property type="entry name" value="Ribosome_recyc_fac"/>
</dbReference>
<dbReference type="EMBL" id="BAABJX010000005">
    <property type="protein sequence ID" value="GAA4822018.1"/>
    <property type="molecule type" value="Genomic_DNA"/>
</dbReference>
<keyword evidence="3" id="KW-0963">Cytoplasm</keyword>
<comment type="function">
    <text evidence="3">Responsible for the release of ribosomes from messenger RNA at the termination of protein biosynthesis. May increase the efficiency of translation by recycling ribosomes from one round of translation to another.</text>
</comment>
<dbReference type="Gene3D" id="3.30.1360.40">
    <property type="match status" value="1"/>
</dbReference>
<dbReference type="SUPFAM" id="SSF55194">
    <property type="entry name" value="Ribosome recycling factor, RRF"/>
    <property type="match status" value="1"/>
</dbReference>
<protein>
    <recommendedName>
        <fullName evidence="3">Ribosome-recycling factor</fullName>
        <shortName evidence="3">RRF</shortName>
    </recommendedName>
    <alternativeName>
        <fullName evidence="3">Ribosome-releasing factor</fullName>
    </alternativeName>
</protein>
<evidence type="ECO:0000256" key="3">
    <source>
        <dbReference type="HAMAP-Rule" id="MF_00040"/>
    </source>
</evidence>
<dbReference type="Proteomes" id="UP001500298">
    <property type="component" value="Unassembled WGS sequence"/>
</dbReference>
<organism evidence="5 6">
    <name type="scientific">Algivirga pacifica</name>
    <dbReference type="NCBI Taxonomy" id="1162670"/>
    <lineage>
        <taxon>Bacteria</taxon>
        <taxon>Pseudomonadati</taxon>
        <taxon>Bacteroidota</taxon>
        <taxon>Cytophagia</taxon>
        <taxon>Cytophagales</taxon>
        <taxon>Flammeovirgaceae</taxon>
        <taxon>Algivirga</taxon>
    </lineage>
</organism>
<sequence length="187" mass="20841">MEEEISMYLDEAKELMDHAIAHTQNELAKIRAGKASPAMLDSISVEYYGAPTPLSQVASVTVPDARSIVVKPWEKTILADIEKAIRDSDLGLNPMNDGEIIRLNLPALTEERRKDLVKQAKNETEKGKVSVRNVRKKINDGLKQLLKDGAPEDAIKNAEADVQKLTDEHVTKLDGIFEHKEKDIMTV</sequence>
<comment type="similarity">
    <text evidence="1 3">Belongs to the RRF family.</text>
</comment>
<name>A0ABP9D0Y0_9BACT</name>
<evidence type="ECO:0000313" key="5">
    <source>
        <dbReference type="EMBL" id="GAA4822018.1"/>
    </source>
</evidence>
<dbReference type="HAMAP" id="MF_00040">
    <property type="entry name" value="RRF"/>
    <property type="match status" value="1"/>
</dbReference>
<dbReference type="PANTHER" id="PTHR20982">
    <property type="entry name" value="RIBOSOME RECYCLING FACTOR"/>
    <property type="match status" value="1"/>
</dbReference>
<keyword evidence="6" id="KW-1185">Reference proteome</keyword>
<proteinExistence type="inferred from homology"/>
<dbReference type="Gene3D" id="1.10.132.20">
    <property type="entry name" value="Ribosome-recycling factor"/>
    <property type="match status" value="1"/>
</dbReference>
<comment type="caution">
    <text evidence="5">The sequence shown here is derived from an EMBL/GenBank/DDBJ whole genome shotgun (WGS) entry which is preliminary data.</text>
</comment>
<dbReference type="PANTHER" id="PTHR20982:SF3">
    <property type="entry name" value="MITOCHONDRIAL RIBOSOME RECYCLING FACTOR PSEUDO 1"/>
    <property type="match status" value="1"/>
</dbReference>